<name>A0A6H5HJE9_9HEMI</name>
<dbReference type="Proteomes" id="UP000479000">
    <property type="component" value="Unassembled WGS sequence"/>
</dbReference>
<reference evidence="1 3" key="1">
    <citation type="submission" date="2020-02" db="EMBL/GenBank/DDBJ databases">
        <authorList>
            <person name="Ferguson B K."/>
        </authorList>
    </citation>
    <scope>NUCLEOTIDE SEQUENCE [LARGE SCALE GENOMIC DNA]</scope>
</reference>
<sequence length="90" mass="10310">MWSTRCLSPPPQRLLKRSITAKALKAIKRQDHLKIDSHSPSRPWIGEVPQNCQNDDTAILTLPNIARLPIYTGLEEIRLFDVSENSAQYR</sequence>
<dbReference type="EMBL" id="CADCXU010032101">
    <property type="protein sequence ID" value="CAB0017947.1"/>
    <property type="molecule type" value="Genomic_DNA"/>
</dbReference>
<evidence type="ECO:0000313" key="3">
    <source>
        <dbReference type="Proteomes" id="UP000479000"/>
    </source>
</evidence>
<organism evidence="1 3">
    <name type="scientific">Nesidiocoris tenuis</name>
    <dbReference type="NCBI Taxonomy" id="355587"/>
    <lineage>
        <taxon>Eukaryota</taxon>
        <taxon>Metazoa</taxon>
        <taxon>Ecdysozoa</taxon>
        <taxon>Arthropoda</taxon>
        <taxon>Hexapoda</taxon>
        <taxon>Insecta</taxon>
        <taxon>Pterygota</taxon>
        <taxon>Neoptera</taxon>
        <taxon>Paraneoptera</taxon>
        <taxon>Hemiptera</taxon>
        <taxon>Heteroptera</taxon>
        <taxon>Panheteroptera</taxon>
        <taxon>Cimicomorpha</taxon>
        <taxon>Miridae</taxon>
        <taxon>Dicyphina</taxon>
        <taxon>Nesidiocoris</taxon>
    </lineage>
</organism>
<keyword evidence="3" id="KW-1185">Reference proteome</keyword>
<dbReference type="AlphaFoldDB" id="A0A6H5HJE9"/>
<evidence type="ECO:0000313" key="2">
    <source>
        <dbReference type="EMBL" id="CAB0017947.1"/>
    </source>
</evidence>
<gene>
    <name evidence="1" type="ORF">NTEN_LOCUS21853</name>
    <name evidence="2" type="ORF">NTEN_LOCUS21856</name>
</gene>
<dbReference type="EMBL" id="CADCXU010032100">
    <property type="protein sequence ID" value="CAB0017943.1"/>
    <property type="molecule type" value="Genomic_DNA"/>
</dbReference>
<proteinExistence type="predicted"/>
<protein>
    <submittedName>
        <fullName evidence="1">Uncharacterized protein</fullName>
    </submittedName>
</protein>
<evidence type="ECO:0000313" key="1">
    <source>
        <dbReference type="EMBL" id="CAB0017943.1"/>
    </source>
</evidence>
<accession>A0A6H5HJE9</accession>